<sequence>MRRTRAAFATIPLAAVLLASAAGPGVLATEPIERQVLRTVEVELNEMGTPQRATAHTRREGVGAPGGVDDRTVDLPTDELPLTVEVRYVADGAPLTAADLRSHRGPVSMYVRLRNLTAAPREIVYASVDGEQRETLDVVVPLHAEVSVTLDPAWTRVHASGARRSAALGGGTEVTWSASLFPPFGTQRADLRVDAELDGGPPPVLAVEATPVSSAEAAVLDAAGALLTERATLDAVAAVLASALVDAVTGIAGGAQEFAGGLDTLAEEFAQAADGFDDLAPQAAIDQALAGLADEIDPQALLDDAVDLETLFDDAFDTDALLAGLDLQDLLGDPDLGADLPDPATLLDDVLADVVGRLDAADLEALLAGVAGDALDGALEDVDLAALAQGLLDEVGEVPLATLFDDLDLVLLLRQLLEVDDLAFDLATLATLLLDELDVDLPDVELDVDRLVTELTGLLAVVDSLVAHVDALEPPPAHAPVVDRAALAALAGELATALHELAGELADPDLPWQLLTDALDAARGHLDHALATARAAREHLPEEHADGLDGVVAAIERALVSLDDAEEVREQVADAVAVHLVKAARVVGEVAERTGGLSERLADPAALPALPDPDELRAGLSELRAGVAVLAEELAAFAEQVDGRAPLEDLLLAALRGRTVDLAPVAARVETALADALAGVQVGDLGLSALGPAELGLAELGLADLLDRLDLDLDLAALLGGLPTPDLEALLDTLDLDDLAALDALALPDLDALLEDLDLDLEGLLDEAAPDPAELLEAVELPDGAGLLDAVDLDADAFLDDLGFDELEELTDGFDQALAGIGELADGADALVDGLEQVADEGLAQLVDQLDDDNVEAQRDLAVLDALDERADEASLLAADGDEDGDLRFVFATAPATPVTAPALAVALLGLATLGAELARRRRLTD</sequence>
<gene>
    <name evidence="4" type="ORF">GCM10011354_05230</name>
</gene>
<feature type="region of interest" description="Disordered" evidence="1">
    <location>
        <begin position="48"/>
        <end position="75"/>
    </location>
</feature>
<proteinExistence type="predicted"/>
<keyword evidence="2" id="KW-0472">Membrane</keyword>
<dbReference type="AlphaFoldDB" id="A0A8J3AB10"/>
<keyword evidence="2" id="KW-1133">Transmembrane helix</keyword>
<name>A0A8J3AB10_9ACTN</name>
<reference evidence="4" key="2">
    <citation type="submission" date="2020-09" db="EMBL/GenBank/DDBJ databases">
        <authorList>
            <person name="Sun Q."/>
            <person name="Zhou Y."/>
        </authorList>
    </citation>
    <scope>NUCLEOTIDE SEQUENCE</scope>
    <source>
        <strain evidence="4">CGMCC 1.14988</strain>
    </source>
</reference>
<feature type="chain" id="PRO_5038394190" evidence="3">
    <location>
        <begin position="22"/>
        <end position="926"/>
    </location>
</feature>
<evidence type="ECO:0000313" key="5">
    <source>
        <dbReference type="Proteomes" id="UP000650511"/>
    </source>
</evidence>
<reference evidence="4" key="1">
    <citation type="journal article" date="2014" name="Int. J. Syst. Evol. Microbiol.">
        <title>Complete genome sequence of Corynebacterium casei LMG S-19264T (=DSM 44701T), isolated from a smear-ripened cheese.</title>
        <authorList>
            <consortium name="US DOE Joint Genome Institute (JGI-PGF)"/>
            <person name="Walter F."/>
            <person name="Albersmeier A."/>
            <person name="Kalinowski J."/>
            <person name="Ruckert C."/>
        </authorList>
    </citation>
    <scope>NUCLEOTIDE SEQUENCE</scope>
    <source>
        <strain evidence="4">CGMCC 1.14988</strain>
    </source>
</reference>
<feature type="transmembrane region" description="Helical" evidence="2">
    <location>
        <begin position="899"/>
        <end position="919"/>
    </location>
</feature>
<keyword evidence="3" id="KW-0732">Signal</keyword>
<protein>
    <submittedName>
        <fullName evidence="4">Uncharacterized protein</fullName>
    </submittedName>
</protein>
<keyword evidence="2" id="KW-0812">Transmembrane</keyword>
<comment type="caution">
    <text evidence="4">The sequence shown here is derived from an EMBL/GenBank/DDBJ whole genome shotgun (WGS) entry which is preliminary data.</text>
</comment>
<evidence type="ECO:0000256" key="1">
    <source>
        <dbReference type="SAM" id="MobiDB-lite"/>
    </source>
</evidence>
<feature type="signal peptide" evidence="3">
    <location>
        <begin position="1"/>
        <end position="21"/>
    </location>
</feature>
<dbReference type="EMBL" id="BMHA01000002">
    <property type="protein sequence ID" value="GGI03677.1"/>
    <property type="molecule type" value="Genomic_DNA"/>
</dbReference>
<evidence type="ECO:0000256" key="3">
    <source>
        <dbReference type="SAM" id="SignalP"/>
    </source>
</evidence>
<evidence type="ECO:0000313" key="4">
    <source>
        <dbReference type="EMBL" id="GGI03677.1"/>
    </source>
</evidence>
<dbReference type="Proteomes" id="UP000650511">
    <property type="component" value="Unassembled WGS sequence"/>
</dbReference>
<accession>A0A8J3AB10</accession>
<organism evidence="4 5">
    <name type="scientific">Egicoccus halophilus</name>
    <dbReference type="NCBI Taxonomy" id="1670830"/>
    <lineage>
        <taxon>Bacteria</taxon>
        <taxon>Bacillati</taxon>
        <taxon>Actinomycetota</taxon>
        <taxon>Nitriliruptoria</taxon>
        <taxon>Egicoccales</taxon>
        <taxon>Egicoccaceae</taxon>
        <taxon>Egicoccus</taxon>
    </lineage>
</organism>
<evidence type="ECO:0000256" key="2">
    <source>
        <dbReference type="SAM" id="Phobius"/>
    </source>
</evidence>
<keyword evidence="5" id="KW-1185">Reference proteome</keyword>